<keyword evidence="6 8" id="KW-1133">Transmembrane helix</keyword>
<dbReference type="GO" id="GO:0005886">
    <property type="term" value="C:plasma membrane"/>
    <property type="evidence" value="ECO:0007669"/>
    <property type="project" value="UniProtKB-SubCell"/>
</dbReference>
<sequence length="445" mass="48209">MQRIFDIYTKKRTFFRGSGILAFTTVLAYAMGLLRDRLLAHAFGAGSALSAYEAAFVVPDLILNIFVAAALSSAFVPIFSDVLNSGSRDDSDTFVSSVLNGSLLVVLVAGIVAFIFAPQISHAIVPGFDQAARHTYIMLLRLLLLSPILFAISNTMGSILVTQERFFWYGMASPLYNFGTVIGIVFLGARWGIMGVAVGTLLGAVFHLSARLIGIMRHGFSYRFTLRWSDYYRRFLRLMAPKMFGQPVDQLTAFGFTAIASTISAGSIVVFNFAQNFQSMPISVIGITLATTAFPALARAGSQRDSKEFWHQISFTVKTILIIAIPSAIAMYLLRHFIIGLIFGGGEFSAEAVNATAATLGVFTLSIVTESITQLLARAFYSLKNSITPVVIALVGLGIAIGSGYLFSRTMGVPGLALGFFIGSLMKVIVLSILLKFEAQKKLQN</sequence>
<keyword evidence="4" id="KW-0133">Cell shape</keyword>
<evidence type="ECO:0000256" key="1">
    <source>
        <dbReference type="ARBA" id="ARBA00004651"/>
    </source>
</evidence>
<dbReference type="AlphaFoldDB" id="A0A1F8GWZ1"/>
<dbReference type="Proteomes" id="UP000179047">
    <property type="component" value="Unassembled WGS sequence"/>
</dbReference>
<dbReference type="InterPro" id="IPR004268">
    <property type="entry name" value="MurJ"/>
</dbReference>
<keyword evidence="2" id="KW-1003">Cell membrane</keyword>
<evidence type="ECO:0000256" key="2">
    <source>
        <dbReference type="ARBA" id="ARBA00022475"/>
    </source>
</evidence>
<dbReference type="PANTHER" id="PTHR47019">
    <property type="entry name" value="LIPID II FLIPPASE MURJ"/>
    <property type="match status" value="1"/>
</dbReference>
<feature type="transmembrane region" description="Helical" evidence="8">
    <location>
        <begin position="389"/>
        <end position="407"/>
    </location>
</feature>
<feature type="transmembrane region" description="Helical" evidence="8">
    <location>
        <begin position="251"/>
        <end position="274"/>
    </location>
</feature>
<keyword evidence="5" id="KW-0573">Peptidoglycan synthesis</keyword>
<evidence type="ECO:0000313" key="10">
    <source>
        <dbReference type="Proteomes" id="UP000179047"/>
    </source>
</evidence>
<dbReference type="EMBL" id="MGKP01000011">
    <property type="protein sequence ID" value="OGN28979.1"/>
    <property type="molecule type" value="Genomic_DNA"/>
</dbReference>
<dbReference type="GO" id="GO:0015648">
    <property type="term" value="F:lipid-linked peptidoglycan transporter activity"/>
    <property type="evidence" value="ECO:0007669"/>
    <property type="project" value="TreeGrafter"/>
</dbReference>
<organism evidence="9 10">
    <name type="scientific">Candidatus Yanofskybacteria bacterium RIFCSPLOWO2_01_FULL_49_25</name>
    <dbReference type="NCBI Taxonomy" id="1802701"/>
    <lineage>
        <taxon>Bacteria</taxon>
        <taxon>Candidatus Yanofskyibacteriota</taxon>
    </lineage>
</organism>
<keyword evidence="3 8" id="KW-0812">Transmembrane</keyword>
<evidence type="ECO:0000313" key="9">
    <source>
        <dbReference type="EMBL" id="OGN28979.1"/>
    </source>
</evidence>
<feature type="transmembrane region" description="Helical" evidence="8">
    <location>
        <begin position="136"/>
        <end position="154"/>
    </location>
</feature>
<dbReference type="InterPro" id="IPR051050">
    <property type="entry name" value="Lipid_II_flippase_MurJ/MviN"/>
</dbReference>
<feature type="transmembrane region" description="Helical" evidence="8">
    <location>
        <begin position="61"/>
        <end position="82"/>
    </location>
</feature>
<proteinExistence type="predicted"/>
<dbReference type="NCBIfam" id="TIGR01695">
    <property type="entry name" value="murJ_mviN"/>
    <property type="match status" value="1"/>
</dbReference>
<feature type="transmembrane region" description="Helical" evidence="8">
    <location>
        <begin position="355"/>
        <end position="377"/>
    </location>
</feature>
<feature type="transmembrane region" description="Helical" evidence="8">
    <location>
        <begin position="280"/>
        <end position="298"/>
    </location>
</feature>
<evidence type="ECO:0000256" key="4">
    <source>
        <dbReference type="ARBA" id="ARBA00022960"/>
    </source>
</evidence>
<gene>
    <name evidence="9" type="ORF">A3A33_01800</name>
</gene>
<name>A0A1F8GWZ1_9BACT</name>
<protein>
    <submittedName>
        <fullName evidence="9">Murein biosynthesis integral membrane protein MurJ</fullName>
    </submittedName>
</protein>
<feature type="transmembrane region" description="Helical" evidence="8">
    <location>
        <begin position="319"/>
        <end position="343"/>
    </location>
</feature>
<feature type="transmembrane region" description="Helical" evidence="8">
    <location>
        <begin position="94"/>
        <end position="116"/>
    </location>
</feature>
<dbReference type="CDD" id="cd13123">
    <property type="entry name" value="MATE_MurJ_like"/>
    <property type="match status" value="1"/>
</dbReference>
<evidence type="ECO:0000256" key="3">
    <source>
        <dbReference type="ARBA" id="ARBA00022692"/>
    </source>
</evidence>
<dbReference type="Pfam" id="PF03023">
    <property type="entry name" value="MurJ"/>
    <property type="match status" value="1"/>
</dbReference>
<dbReference type="GO" id="GO:0034204">
    <property type="term" value="P:lipid translocation"/>
    <property type="evidence" value="ECO:0007669"/>
    <property type="project" value="TreeGrafter"/>
</dbReference>
<comment type="subcellular location">
    <subcellularLocation>
        <location evidence="1">Cell membrane</location>
        <topology evidence="1">Multi-pass membrane protein</topology>
    </subcellularLocation>
</comment>
<evidence type="ECO:0000256" key="5">
    <source>
        <dbReference type="ARBA" id="ARBA00022984"/>
    </source>
</evidence>
<evidence type="ECO:0000256" key="8">
    <source>
        <dbReference type="SAM" id="Phobius"/>
    </source>
</evidence>
<keyword evidence="7 8" id="KW-0472">Membrane</keyword>
<dbReference type="PANTHER" id="PTHR47019:SF1">
    <property type="entry name" value="LIPID II FLIPPASE MURJ"/>
    <property type="match status" value="1"/>
</dbReference>
<feature type="transmembrane region" description="Helical" evidence="8">
    <location>
        <begin position="413"/>
        <end position="435"/>
    </location>
</feature>
<evidence type="ECO:0000256" key="7">
    <source>
        <dbReference type="ARBA" id="ARBA00023136"/>
    </source>
</evidence>
<feature type="transmembrane region" description="Helical" evidence="8">
    <location>
        <begin position="13"/>
        <end position="31"/>
    </location>
</feature>
<accession>A0A1F8GWZ1</accession>
<dbReference type="GO" id="GO:0008360">
    <property type="term" value="P:regulation of cell shape"/>
    <property type="evidence" value="ECO:0007669"/>
    <property type="project" value="UniProtKB-KW"/>
</dbReference>
<dbReference type="PRINTS" id="PR01806">
    <property type="entry name" value="VIRFACTRMVIN"/>
</dbReference>
<comment type="caution">
    <text evidence="9">The sequence shown here is derived from an EMBL/GenBank/DDBJ whole genome shotgun (WGS) entry which is preliminary data.</text>
</comment>
<dbReference type="STRING" id="1802701.A3A33_01800"/>
<dbReference type="GO" id="GO:0009252">
    <property type="term" value="P:peptidoglycan biosynthetic process"/>
    <property type="evidence" value="ECO:0007669"/>
    <property type="project" value="UniProtKB-KW"/>
</dbReference>
<feature type="transmembrane region" description="Helical" evidence="8">
    <location>
        <begin position="193"/>
        <end position="213"/>
    </location>
</feature>
<feature type="transmembrane region" description="Helical" evidence="8">
    <location>
        <begin position="166"/>
        <end position="187"/>
    </location>
</feature>
<reference evidence="9 10" key="1">
    <citation type="journal article" date="2016" name="Nat. Commun.">
        <title>Thousands of microbial genomes shed light on interconnected biogeochemical processes in an aquifer system.</title>
        <authorList>
            <person name="Anantharaman K."/>
            <person name="Brown C.T."/>
            <person name="Hug L.A."/>
            <person name="Sharon I."/>
            <person name="Castelle C.J."/>
            <person name="Probst A.J."/>
            <person name="Thomas B.C."/>
            <person name="Singh A."/>
            <person name="Wilkins M.J."/>
            <person name="Karaoz U."/>
            <person name="Brodie E.L."/>
            <person name="Williams K.H."/>
            <person name="Hubbard S.S."/>
            <person name="Banfield J.F."/>
        </authorList>
    </citation>
    <scope>NUCLEOTIDE SEQUENCE [LARGE SCALE GENOMIC DNA]</scope>
</reference>
<evidence type="ECO:0000256" key="6">
    <source>
        <dbReference type="ARBA" id="ARBA00022989"/>
    </source>
</evidence>